<dbReference type="GO" id="GO:0016020">
    <property type="term" value="C:membrane"/>
    <property type="evidence" value="ECO:0007669"/>
    <property type="project" value="InterPro"/>
</dbReference>
<comment type="similarity">
    <text evidence="1">Belongs to the GerABKA family.</text>
</comment>
<feature type="transmembrane region" description="Helical" evidence="4">
    <location>
        <begin position="376"/>
        <end position="395"/>
    </location>
</feature>
<feature type="compositionally biased region" description="Polar residues" evidence="3">
    <location>
        <begin position="486"/>
        <end position="506"/>
    </location>
</feature>
<feature type="region of interest" description="Disordered" evidence="3">
    <location>
        <begin position="472"/>
        <end position="506"/>
    </location>
</feature>
<comment type="caution">
    <text evidence="5">The sequence shown here is derived from an EMBL/GenBank/DDBJ whole genome shotgun (WGS) entry which is preliminary data.</text>
</comment>
<evidence type="ECO:0000256" key="2">
    <source>
        <dbReference type="ARBA" id="ARBA00023136"/>
    </source>
</evidence>
<protein>
    <submittedName>
        <fullName evidence="5">Spore germination protein</fullName>
    </submittedName>
</protein>
<dbReference type="EMBL" id="JACXJA010000060">
    <property type="protein sequence ID" value="MBD2866476.1"/>
    <property type="molecule type" value="Genomic_DNA"/>
</dbReference>
<dbReference type="PANTHER" id="PTHR22550">
    <property type="entry name" value="SPORE GERMINATION PROTEIN"/>
    <property type="match status" value="1"/>
</dbReference>
<dbReference type="InterPro" id="IPR050768">
    <property type="entry name" value="UPF0353/GerABKA_families"/>
</dbReference>
<evidence type="ECO:0000256" key="3">
    <source>
        <dbReference type="SAM" id="MobiDB-lite"/>
    </source>
</evidence>
<keyword evidence="4" id="KW-0812">Transmembrane</keyword>
<dbReference type="Pfam" id="PF03323">
    <property type="entry name" value="GerA"/>
    <property type="match status" value="1"/>
</dbReference>
<keyword evidence="6" id="KW-1185">Reference proteome</keyword>
<evidence type="ECO:0000256" key="1">
    <source>
        <dbReference type="ARBA" id="ARBA00005278"/>
    </source>
</evidence>
<gene>
    <name evidence="5" type="ORF">IDH45_31350</name>
</gene>
<evidence type="ECO:0000256" key="4">
    <source>
        <dbReference type="SAM" id="Phobius"/>
    </source>
</evidence>
<accession>A0A927H2P7</accession>
<feature type="transmembrane region" description="Helical" evidence="4">
    <location>
        <begin position="284"/>
        <end position="306"/>
    </location>
</feature>
<name>A0A927H2P7_9BACL</name>
<dbReference type="PANTHER" id="PTHR22550:SF5">
    <property type="entry name" value="LEUCINE ZIPPER PROTEIN 4"/>
    <property type="match status" value="1"/>
</dbReference>
<sequence length="506" mass="55165">MNIHRSLAQNLAQLKSNFGNSNDLIVRELVLSQGWEGKLAITYMDGLVSKDMVFRLMESMLLHSGSIDPDDSGSIMRHLAITVGDVSCKTDFDAIQRAILSGDTVVWSDRADVAVVVDTRGGDLRPVSQPVSQTVVRGPQDAFTEAIHTNISLIRRRIKDPNLWLEMKQIGSVTKTDVAVMYINGLVKEDVLAKLHERLGAIQLDGVLESNYIEEFIQDTTFTVFPTVNNSERPDVAAAALLEGRVAVIVDGTPFVLLVPGLFTQFMQSPEDYYHRADFGILRALRYLALFISLLAPALYIAITTFHQEMLPTSLLISLAAQREGIPFPAFIEALMMEITFELLREAGVRMPRAVGTAISIVGALVLGQASVEAGLVSPAMVIIVSITAITGFIFPSFEIGISIRLLRFAFMGLAASFGFFGIIIGMIALVLHLCHLQSFGIPYMKPFAPFNAKDQKDNVVRVPWWQMNRRSGPAAAGSGGMSSGNDNQANQASSSPSGVQGHQPE</sequence>
<proteinExistence type="inferred from homology"/>
<dbReference type="AlphaFoldDB" id="A0A927H2P7"/>
<dbReference type="PIRSF" id="PIRSF005690">
    <property type="entry name" value="GerBA"/>
    <property type="match status" value="1"/>
</dbReference>
<keyword evidence="4" id="KW-1133">Transmembrane helix</keyword>
<dbReference type="RefSeq" id="WP_190932094.1">
    <property type="nucleotide sequence ID" value="NZ_JACXJA010000060.1"/>
</dbReference>
<feature type="transmembrane region" description="Helical" evidence="4">
    <location>
        <begin position="407"/>
        <end position="432"/>
    </location>
</feature>
<dbReference type="Proteomes" id="UP000639396">
    <property type="component" value="Unassembled WGS sequence"/>
</dbReference>
<evidence type="ECO:0000313" key="5">
    <source>
        <dbReference type="EMBL" id="MBD2866476.1"/>
    </source>
</evidence>
<evidence type="ECO:0000313" key="6">
    <source>
        <dbReference type="Proteomes" id="UP000639396"/>
    </source>
</evidence>
<keyword evidence="2 4" id="KW-0472">Membrane</keyword>
<reference evidence="5" key="1">
    <citation type="submission" date="2020-09" db="EMBL/GenBank/DDBJ databases">
        <title>A novel bacterium of genus Paenibacillus, isolated from South China Sea.</title>
        <authorList>
            <person name="Huang H."/>
            <person name="Mo K."/>
            <person name="Hu Y."/>
        </authorList>
    </citation>
    <scope>NUCLEOTIDE SEQUENCE</scope>
    <source>
        <strain evidence="5">IB182363</strain>
    </source>
</reference>
<dbReference type="GO" id="GO:0009847">
    <property type="term" value="P:spore germination"/>
    <property type="evidence" value="ECO:0007669"/>
    <property type="project" value="InterPro"/>
</dbReference>
<dbReference type="InterPro" id="IPR004995">
    <property type="entry name" value="Spore_Ger"/>
</dbReference>
<organism evidence="5 6">
    <name type="scientific">Paenibacillus oceani</name>
    <dbReference type="NCBI Taxonomy" id="2772510"/>
    <lineage>
        <taxon>Bacteria</taxon>
        <taxon>Bacillati</taxon>
        <taxon>Bacillota</taxon>
        <taxon>Bacilli</taxon>
        <taxon>Bacillales</taxon>
        <taxon>Paenibacillaceae</taxon>
        <taxon>Paenibacillus</taxon>
    </lineage>
</organism>